<evidence type="ECO:0000313" key="1">
    <source>
        <dbReference type="EMBL" id="KAI3792130.1"/>
    </source>
</evidence>
<proteinExistence type="predicted"/>
<accession>A0ACB9HA10</accession>
<comment type="caution">
    <text evidence="1">The sequence shown here is derived from an EMBL/GenBank/DDBJ whole genome shotgun (WGS) entry which is preliminary data.</text>
</comment>
<protein>
    <submittedName>
        <fullName evidence="1">Uncharacterized protein</fullName>
    </submittedName>
</protein>
<reference evidence="1 2" key="2">
    <citation type="journal article" date="2022" name="Mol. Ecol. Resour.">
        <title>The genomes of chicory, endive, great burdock and yacon provide insights into Asteraceae paleo-polyploidization history and plant inulin production.</title>
        <authorList>
            <person name="Fan W."/>
            <person name="Wang S."/>
            <person name="Wang H."/>
            <person name="Wang A."/>
            <person name="Jiang F."/>
            <person name="Liu H."/>
            <person name="Zhao H."/>
            <person name="Xu D."/>
            <person name="Zhang Y."/>
        </authorList>
    </citation>
    <scope>NUCLEOTIDE SEQUENCE [LARGE SCALE GENOMIC DNA]</scope>
    <source>
        <strain evidence="2">cv. Punajuju</strain>
        <tissue evidence="1">Leaves</tissue>
    </source>
</reference>
<keyword evidence="2" id="KW-1185">Reference proteome</keyword>
<evidence type="ECO:0000313" key="2">
    <source>
        <dbReference type="Proteomes" id="UP001055811"/>
    </source>
</evidence>
<dbReference type="Proteomes" id="UP001055811">
    <property type="component" value="Linkage Group LG01"/>
</dbReference>
<sequence>MERQIGQMAEDQRKRDNGKLPSTTEINPTHAQRAGKEHVNAVEAEWRKVTMDDLLGCESEVESQKEEIKIESEIKEEEDIKEEVEIKVESEVEKENKEEEEIQVEKEPQLKEDKDVQKEDQPMVAGIKQRKTDMKEKRKQEVPTKSAGP</sequence>
<name>A0ACB9HA10_CICIN</name>
<gene>
    <name evidence="1" type="ORF">L2E82_06000</name>
</gene>
<organism evidence="1 2">
    <name type="scientific">Cichorium intybus</name>
    <name type="common">Chicory</name>
    <dbReference type="NCBI Taxonomy" id="13427"/>
    <lineage>
        <taxon>Eukaryota</taxon>
        <taxon>Viridiplantae</taxon>
        <taxon>Streptophyta</taxon>
        <taxon>Embryophyta</taxon>
        <taxon>Tracheophyta</taxon>
        <taxon>Spermatophyta</taxon>
        <taxon>Magnoliopsida</taxon>
        <taxon>eudicotyledons</taxon>
        <taxon>Gunneridae</taxon>
        <taxon>Pentapetalae</taxon>
        <taxon>asterids</taxon>
        <taxon>campanulids</taxon>
        <taxon>Asterales</taxon>
        <taxon>Asteraceae</taxon>
        <taxon>Cichorioideae</taxon>
        <taxon>Cichorieae</taxon>
        <taxon>Cichoriinae</taxon>
        <taxon>Cichorium</taxon>
    </lineage>
</organism>
<dbReference type="EMBL" id="CM042009">
    <property type="protein sequence ID" value="KAI3792130.1"/>
    <property type="molecule type" value="Genomic_DNA"/>
</dbReference>
<reference evidence="2" key="1">
    <citation type="journal article" date="2022" name="Mol. Ecol. Resour.">
        <title>The genomes of chicory, endive, great burdock and yacon provide insights into Asteraceae palaeo-polyploidization history and plant inulin production.</title>
        <authorList>
            <person name="Fan W."/>
            <person name="Wang S."/>
            <person name="Wang H."/>
            <person name="Wang A."/>
            <person name="Jiang F."/>
            <person name="Liu H."/>
            <person name="Zhao H."/>
            <person name="Xu D."/>
            <person name="Zhang Y."/>
        </authorList>
    </citation>
    <scope>NUCLEOTIDE SEQUENCE [LARGE SCALE GENOMIC DNA]</scope>
    <source>
        <strain evidence="2">cv. Punajuju</strain>
    </source>
</reference>